<name>A0A9W9BUM1_9HYPO</name>
<dbReference type="EMBL" id="JAPEUR010000001">
    <property type="protein sequence ID" value="KAJ4329436.1"/>
    <property type="molecule type" value="Genomic_DNA"/>
</dbReference>
<feature type="chain" id="PRO_5040719364" description="Carboxypeptidase" evidence="7">
    <location>
        <begin position="23"/>
        <end position="390"/>
    </location>
</feature>
<evidence type="ECO:0000256" key="7">
    <source>
        <dbReference type="SAM" id="SignalP"/>
    </source>
</evidence>
<evidence type="ECO:0000313" key="8">
    <source>
        <dbReference type="EMBL" id="KAJ4329436.1"/>
    </source>
</evidence>
<evidence type="ECO:0000313" key="9">
    <source>
        <dbReference type="Proteomes" id="UP001140502"/>
    </source>
</evidence>
<accession>A0A9W9BUM1</accession>
<dbReference type="GO" id="GO:0004185">
    <property type="term" value="F:serine-type carboxypeptidase activity"/>
    <property type="evidence" value="ECO:0007669"/>
    <property type="project" value="InterPro"/>
</dbReference>
<keyword evidence="7" id="KW-0732">Signal</keyword>
<dbReference type="Proteomes" id="UP001140502">
    <property type="component" value="Unassembled WGS sequence"/>
</dbReference>
<keyword evidence="2" id="KW-0121">Carboxypeptidase</keyword>
<feature type="signal peptide" evidence="7">
    <location>
        <begin position="1"/>
        <end position="22"/>
    </location>
</feature>
<dbReference type="GO" id="GO:0006508">
    <property type="term" value="P:proteolysis"/>
    <property type="evidence" value="ECO:0007669"/>
    <property type="project" value="UniProtKB-KW"/>
</dbReference>
<dbReference type="OrthoDB" id="443318at2759"/>
<dbReference type="InterPro" id="IPR001563">
    <property type="entry name" value="Peptidase_S10"/>
</dbReference>
<gene>
    <name evidence="8" type="ORF">N0V84_000070</name>
</gene>
<dbReference type="Gene3D" id="3.40.50.1820">
    <property type="entry name" value="alpha/beta hydrolase"/>
    <property type="match status" value="1"/>
</dbReference>
<keyword evidence="4" id="KW-0378">Hydrolase</keyword>
<organism evidence="8 9">
    <name type="scientific">Fusarium piperis</name>
    <dbReference type="NCBI Taxonomy" id="1435070"/>
    <lineage>
        <taxon>Eukaryota</taxon>
        <taxon>Fungi</taxon>
        <taxon>Dikarya</taxon>
        <taxon>Ascomycota</taxon>
        <taxon>Pezizomycotina</taxon>
        <taxon>Sordariomycetes</taxon>
        <taxon>Hypocreomycetidae</taxon>
        <taxon>Hypocreales</taxon>
        <taxon>Nectriaceae</taxon>
        <taxon>Fusarium</taxon>
        <taxon>Fusarium solani species complex</taxon>
    </lineage>
</organism>
<evidence type="ECO:0000256" key="5">
    <source>
        <dbReference type="ARBA" id="ARBA00023180"/>
    </source>
</evidence>
<evidence type="ECO:0000256" key="2">
    <source>
        <dbReference type="ARBA" id="ARBA00022645"/>
    </source>
</evidence>
<evidence type="ECO:0000256" key="6">
    <source>
        <dbReference type="SAM" id="MobiDB-lite"/>
    </source>
</evidence>
<dbReference type="Pfam" id="PF00450">
    <property type="entry name" value="Peptidase_S10"/>
    <property type="match status" value="1"/>
</dbReference>
<evidence type="ECO:0000256" key="1">
    <source>
        <dbReference type="ARBA" id="ARBA00009431"/>
    </source>
</evidence>
<proteinExistence type="inferred from homology"/>
<sequence length="390" mass="44606">MWLSSRLFQVALIGWLIIASNAQKYDPGGKYTAPGRLWGQITERHNTCRQEGLASDYSGYIPIQGTPKEQANIFFWFFEARHKPQEAPVILFLNGGPGISSIYRVFDGSGPCNFDWQGNIRPNPHSLNEYANVLYVDQPVGAGFSFGNANFTDNKKAGDYLYQFMQHFYYEFPQYGENEFGIWTSDWACTVGISLAERILNSTAGLFGRRMGLDDELPINLALMGLESPKIDPPLQLGYMYMYMSQNPWLHVQSFQDGEQALWRYMDLLEADLTACSERQKDDCKKVLKRYRKAIRSSTTPDGLRTEFDLWDVRDARHNSDRSRNLEMKRTPAARWLNDAKTQAHLGVTGGKLAREPIKFEPWNIQVLKPFSANQENPGERVSKTSYMRG</sequence>
<protein>
    <recommendedName>
        <fullName evidence="10">Carboxypeptidase</fullName>
    </recommendedName>
</protein>
<dbReference type="InterPro" id="IPR029058">
    <property type="entry name" value="AB_hydrolase_fold"/>
</dbReference>
<dbReference type="AlphaFoldDB" id="A0A9W9BUM1"/>
<feature type="region of interest" description="Disordered" evidence="6">
    <location>
        <begin position="371"/>
        <end position="390"/>
    </location>
</feature>
<keyword evidence="5" id="KW-0325">Glycoprotein</keyword>
<dbReference type="PANTHER" id="PTHR11802">
    <property type="entry name" value="SERINE PROTEASE FAMILY S10 SERINE CARBOXYPEPTIDASE"/>
    <property type="match status" value="1"/>
</dbReference>
<keyword evidence="3" id="KW-0645">Protease</keyword>
<dbReference type="SUPFAM" id="SSF53474">
    <property type="entry name" value="alpha/beta-Hydrolases"/>
    <property type="match status" value="1"/>
</dbReference>
<keyword evidence="9" id="KW-1185">Reference proteome</keyword>
<comment type="similarity">
    <text evidence="1">Belongs to the peptidase S10 family.</text>
</comment>
<reference evidence="8" key="1">
    <citation type="submission" date="2022-10" db="EMBL/GenBank/DDBJ databases">
        <title>Tapping the CABI collections for fungal endophytes: first genome assemblies for Collariella, Neodidymelliopsis, Ascochyta clinopodiicola, Didymella pomorum, Didymosphaeria variabile, Neocosmospora piperis and Neocucurbitaria cava.</title>
        <authorList>
            <person name="Hill R."/>
        </authorList>
    </citation>
    <scope>NUCLEOTIDE SEQUENCE</scope>
    <source>
        <strain evidence="8">IMI 366586</strain>
    </source>
</reference>
<evidence type="ECO:0008006" key="10">
    <source>
        <dbReference type="Google" id="ProtNLM"/>
    </source>
</evidence>
<evidence type="ECO:0000256" key="3">
    <source>
        <dbReference type="ARBA" id="ARBA00022670"/>
    </source>
</evidence>
<comment type="caution">
    <text evidence="8">The sequence shown here is derived from an EMBL/GenBank/DDBJ whole genome shotgun (WGS) entry which is preliminary data.</text>
</comment>
<evidence type="ECO:0000256" key="4">
    <source>
        <dbReference type="ARBA" id="ARBA00022801"/>
    </source>
</evidence>